<organism evidence="2 3">
    <name type="scientific">Mortierella alpina</name>
    <name type="common">Oleaginous fungus</name>
    <name type="synonym">Mortierella renispora</name>
    <dbReference type="NCBI Taxonomy" id="64518"/>
    <lineage>
        <taxon>Eukaryota</taxon>
        <taxon>Fungi</taxon>
        <taxon>Fungi incertae sedis</taxon>
        <taxon>Mucoromycota</taxon>
        <taxon>Mortierellomycotina</taxon>
        <taxon>Mortierellomycetes</taxon>
        <taxon>Mortierellales</taxon>
        <taxon>Mortierellaceae</taxon>
        <taxon>Mortierella</taxon>
    </lineage>
</organism>
<dbReference type="Gene3D" id="1.20.1270.60">
    <property type="entry name" value="Arfaptin homology (AH) domain/BAR domain"/>
    <property type="match status" value="1"/>
</dbReference>
<protein>
    <recommendedName>
        <fullName evidence="4">Eisosome component PIL1-domain-containing protein</fullName>
    </recommendedName>
</protein>
<dbReference type="InterPro" id="IPR028245">
    <property type="entry name" value="PIL1/LSP1"/>
</dbReference>
<proteinExistence type="predicted"/>
<dbReference type="AlphaFoldDB" id="A0A9P8AB94"/>
<dbReference type="InterPro" id="IPR027267">
    <property type="entry name" value="AH/BAR_dom_sf"/>
</dbReference>
<dbReference type="Pfam" id="PF13805">
    <property type="entry name" value="Pil1"/>
    <property type="match status" value="1"/>
</dbReference>
<gene>
    <name evidence="2" type="ORF">KVV02_001301</name>
</gene>
<dbReference type="EMBL" id="JAIFTL010000030">
    <property type="protein sequence ID" value="KAG9325904.1"/>
    <property type="molecule type" value="Genomic_DNA"/>
</dbReference>
<feature type="compositionally biased region" description="Polar residues" evidence="1">
    <location>
        <begin position="587"/>
        <end position="604"/>
    </location>
</feature>
<dbReference type="PANTHER" id="PTHR31962">
    <property type="entry name" value="SPHINGOLIPID LONG CHAIN BASE-RESPONSIVE PROTEIN PIL1"/>
    <property type="match status" value="1"/>
</dbReference>
<feature type="compositionally biased region" description="Basic and acidic residues" evidence="1">
    <location>
        <begin position="432"/>
        <end position="450"/>
    </location>
</feature>
<evidence type="ECO:0000256" key="1">
    <source>
        <dbReference type="SAM" id="MobiDB-lite"/>
    </source>
</evidence>
<feature type="region of interest" description="Disordered" evidence="1">
    <location>
        <begin position="416"/>
        <end position="656"/>
    </location>
</feature>
<dbReference type="GO" id="GO:0006897">
    <property type="term" value="P:endocytosis"/>
    <property type="evidence" value="ECO:0007669"/>
    <property type="project" value="TreeGrafter"/>
</dbReference>
<comment type="caution">
    <text evidence="2">The sequence shown here is derived from an EMBL/GenBank/DDBJ whole genome shotgun (WGS) entry which is preliminary data.</text>
</comment>
<reference evidence="2" key="1">
    <citation type="submission" date="2021-07" db="EMBL/GenBank/DDBJ databases">
        <title>Draft genome of Mortierella alpina, strain LL118, isolated from an aspen leaf litter sample.</title>
        <authorList>
            <person name="Yang S."/>
            <person name="Vinatzer B.A."/>
        </authorList>
    </citation>
    <scope>NUCLEOTIDE SEQUENCE</scope>
    <source>
        <strain evidence="2">LL118</strain>
    </source>
</reference>
<feature type="region of interest" description="Disordered" evidence="1">
    <location>
        <begin position="242"/>
        <end position="312"/>
    </location>
</feature>
<feature type="compositionally biased region" description="Acidic residues" evidence="1">
    <location>
        <begin position="253"/>
        <end position="264"/>
    </location>
</feature>
<evidence type="ECO:0000313" key="3">
    <source>
        <dbReference type="Proteomes" id="UP000717515"/>
    </source>
</evidence>
<dbReference type="GO" id="GO:0036286">
    <property type="term" value="C:eisosome filament"/>
    <property type="evidence" value="ECO:0007669"/>
    <property type="project" value="TreeGrafter"/>
</dbReference>
<dbReference type="GO" id="GO:0070941">
    <property type="term" value="P:eisosome assembly"/>
    <property type="evidence" value="ECO:0007669"/>
    <property type="project" value="TreeGrafter"/>
</dbReference>
<evidence type="ECO:0000313" key="2">
    <source>
        <dbReference type="EMBL" id="KAG9325904.1"/>
    </source>
</evidence>
<sequence>MDLLNIRSHFQEGARMAAGSFMSPLTNAIGEQRRLVESLAIVSKVRVDECKHMMTWSKSQTEDLGDVLLKLNLLIRKISDYEIKFGSQYEQFREKVKYLRTKDDTLCEMGRRQTDLQTKIVESSKNRLRTAKALLMQKELEEIQKETEPDATKLQHLKRQLIKDAYTVQLNAIIELGKKMQIIGEHGNQLLEHIDLTCSATSYNDGRETEDILQAARIALENWDQLVKADSHAVIVHPPPAVSVSDVSAGQSDLDDRDATEEQTSETLSPPSSSKAKATETIATDTPPLPPRSSIKDRQCDEDPVESEEEALKRREELEMKQALELSLAMSASSSSSSTAPGKDIGDLNLSAEELRFVMGEVAEVAALKKAATVAKKRVDIAADDKDTEYDIAAPKVTSAPRIVRAPQVIESVGNVMSQQGPRPWVPEEQEDAPKKAAEDKLTAVAHEELASSSADLETMGENATAEAPSTNSAAVSQHKAMESMGTEPEHPLESMGSEAVALESMGQDGHASAENISFVPMPKVPSLDGIREQKLFTKQQQQQQPPPSPFPLSPELQYLQVQNSPQIPNQPSSQVSPVPMHLGTPMTASISPQHAMSANTGFQSPGFYRPSTTYQYSDTTSPSPSHISLIPDNGTSPTISSAGGPASDHAYKVEL</sequence>
<accession>A0A9P8AB94</accession>
<feature type="compositionally biased region" description="Polar residues" evidence="1">
    <location>
        <begin position="611"/>
        <end position="627"/>
    </location>
</feature>
<dbReference type="PANTHER" id="PTHR31962:SF6">
    <property type="entry name" value="EISOSOME COMPONENT PIL1-DOMAIN-CONTAINING PROTEIN"/>
    <property type="match status" value="1"/>
</dbReference>
<evidence type="ECO:0008006" key="4">
    <source>
        <dbReference type="Google" id="ProtNLM"/>
    </source>
</evidence>
<feature type="compositionally biased region" description="Polar residues" evidence="1">
    <location>
        <begin position="265"/>
        <end position="284"/>
    </location>
</feature>
<dbReference type="Proteomes" id="UP000717515">
    <property type="component" value="Unassembled WGS sequence"/>
</dbReference>
<dbReference type="GO" id="GO:0008289">
    <property type="term" value="F:lipid binding"/>
    <property type="evidence" value="ECO:0007669"/>
    <property type="project" value="TreeGrafter"/>
</dbReference>
<dbReference type="GO" id="GO:0005886">
    <property type="term" value="C:plasma membrane"/>
    <property type="evidence" value="ECO:0007669"/>
    <property type="project" value="TreeGrafter"/>
</dbReference>
<feature type="compositionally biased region" description="Low complexity" evidence="1">
    <location>
        <begin position="554"/>
        <end position="580"/>
    </location>
</feature>
<name>A0A9P8AB94_MORAP</name>